<evidence type="ECO:0000256" key="1">
    <source>
        <dbReference type="ARBA" id="ARBA00011975"/>
    </source>
</evidence>
<evidence type="ECO:0000256" key="4">
    <source>
        <dbReference type="ARBA" id="ARBA00022691"/>
    </source>
</evidence>
<name>A0ABU0G6F3_9HYPH</name>
<dbReference type="Gene3D" id="3.90.120.10">
    <property type="entry name" value="DNA Methylase, subunit A, domain 2"/>
    <property type="match status" value="1"/>
</dbReference>
<dbReference type="Proteomes" id="UP001238496">
    <property type="component" value="Unassembled WGS sequence"/>
</dbReference>
<dbReference type="GO" id="GO:0032259">
    <property type="term" value="P:methylation"/>
    <property type="evidence" value="ECO:0007669"/>
    <property type="project" value="UniProtKB-KW"/>
</dbReference>
<comment type="catalytic activity">
    <reaction evidence="6">
        <text>a 2'-deoxycytidine in DNA + S-adenosyl-L-methionine = a 5-methyl-2'-deoxycytidine in DNA + S-adenosyl-L-homocysteine + H(+)</text>
        <dbReference type="Rhea" id="RHEA:13681"/>
        <dbReference type="Rhea" id="RHEA-COMP:11369"/>
        <dbReference type="Rhea" id="RHEA-COMP:11370"/>
        <dbReference type="ChEBI" id="CHEBI:15378"/>
        <dbReference type="ChEBI" id="CHEBI:57856"/>
        <dbReference type="ChEBI" id="CHEBI:59789"/>
        <dbReference type="ChEBI" id="CHEBI:85452"/>
        <dbReference type="ChEBI" id="CHEBI:85454"/>
        <dbReference type="EC" id="2.1.1.37"/>
    </reaction>
</comment>
<accession>A0ABU0G6F3</accession>
<evidence type="ECO:0000256" key="8">
    <source>
        <dbReference type="RuleBase" id="RU000416"/>
    </source>
</evidence>
<dbReference type="InterPro" id="IPR001525">
    <property type="entry name" value="C5_MeTfrase"/>
</dbReference>
<reference evidence="9 10" key="1">
    <citation type="submission" date="2023-07" db="EMBL/GenBank/DDBJ databases">
        <title>Genomic Encyclopedia of Type Strains, Phase IV (KMG-IV): sequencing the most valuable type-strain genomes for metagenomic binning, comparative biology and taxonomic classification.</title>
        <authorList>
            <person name="Goeker M."/>
        </authorList>
    </citation>
    <scope>NUCLEOTIDE SEQUENCE [LARGE SCALE GENOMIC DNA]</scope>
    <source>
        <strain evidence="9 10">DSM 1111</strain>
    </source>
</reference>
<proteinExistence type="inferred from homology"/>
<organism evidence="9 10">
    <name type="scientific">Peteryoungia aggregata LMG 23059</name>
    <dbReference type="NCBI Taxonomy" id="1368425"/>
    <lineage>
        <taxon>Bacteria</taxon>
        <taxon>Pseudomonadati</taxon>
        <taxon>Pseudomonadota</taxon>
        <taxon>Alphaproteobacteria</taxon>
        <taxon>Hyphomicrobiales</taxon>
        <taxon>Rhizobiaceae</taxon>
        <taxon>Peteryoungia</taxon>
    </lineage>
</organism>
<dbReference type="SUPFAM" id="SSF53335">
    <property type="entry name" value="S-adenosyl-L-methionine-dependent methyltransferases"/>
    <property type="match status" value="1"/>
</dbReference>
<evidence type="ECO:0000313" key="10">
    <source>
        <dbReference type="Proteomes" id="UP001238496"/>
    </source>
</evidence>
<protein>
    <recommendedName>
        <fullName evidence="1">DNA (cytosine-5-)-methyltransferase</fullName>
        <ecNumber evidence="1">2.1.1.37</ecNumber>
    </recommendedName>
</protein>
<feature type="active site" evidence="7">
    <location>
        <position position="378"/>
    </location>
</feature>
<dbReference type="PANTHER" id="PTHR10629">
    <property type="entry name" value="CYTOSINE-SPECIFIC METHYLTRANSFERASE"/>
    <property type="match status" value="1"/>
</dbReference>
<dbReference type="EMBL" id="JAUSUW010000005">
    <property type="protein sequence ID" value="MDQ0420917.1"/>
    <property type="molecule type" value="Genomic_DNA"/>
</dbReference>
<dbReference type="Gene3D" id="3.40.50.150">
    <property type="entry name" value="Vaccinia Virus protein VP39"/>
    <property type="match status" value="1"/>
</dbReference>
<dbReference type="InterPro" id="IPR050390">
    <property type="entry name" value="C5-Methyltransferase"/>
</dbReference>
<evidence type="ECO:0000256" key="5">
    <source>
        <dbReference type="ARBA" id="ARBA00022747"/>
    </source>
</evidence>
<dbReference type="RefSeq" id="WP_307372084.1">
    <property type="nucleotide sequence ID" value="NZ_JAUSUW010000005.1"/>
</dbReference>
<evidence type="ECO:0000256" key="6">
    <source>
        <dbReference type="ARBA" id="ARBA00047422"/>
    </source>
</evidence>
<keyword evidence="2 7" id="KW-0489">Methyltransferase</keyword>
<evidence type="ECO:0000256" key="7">
    <source>
        <dbReference type="PROSITE-ProRule" id="PRU01016"/>
    </source>
</evidence>
<dbReference type="GO" id="GO:0008168">
    <property type="term" value="F:methyltransferase activity"/>
    <property type="evidence" value="ECO:0007669"/>
    <property type="project" value="UniProtKB-KW"/>
</dbReference>
<comment type="caution">
    <text evidence="9">The sequence shown here is derived from an EMBL/GenBank/DDBJ whole genome shotgun (WGS) entry which is preliminary data.</text>
</comment>
<sequence>MSENLTEERDKTNVNLQNRIQKNRAAIAKAQFDLISNVETLRATMPEQDLKVFLVVECGISKSELAPILSFKETLGGHEAILRKRSIPFAVVRALIATDVETRKVALDSLAAGNDVDVHRIASLRRKLTRQKIGPRVMAERARRNALAKSAVAHARETIDPFSRSVADLLDEIDRFVDEFIPYPSGDEEDYIPLTSDRFVAAKKSIEARAKSTQSEFRRIYGEVRPVPGTFTMWRTGSHAQRLAAAAGALDLFARGKFAWDGGFAFKNDFLFSTEIQDALAYLLPCDPPSEAEVVDDEKPRKQLQFLEICAGAGGQAIGLMQAGFAPVGLIERNINACRTLRKNYSWPVIRTSLQRLSSEELRKRYQGIDLLAGGVECRAFSRAGKQRGPADPRNLFDEAVRFVKAIEPRAFLFENVSGFKDQKFLGYRASVYRQLEEAGYHVSKLHTLVGTDFGLAQKRERVVVMGIRRSEADGLHAPVPSEGGITMGRALKDVLFPHLNQGNSAYDRWANGWLTEHGAKSSHTVLAKLYDPSTKLAEHWEEIGFRIDSERIADGPAEPDREDLAGVLPYLTIEVIRVLQGFPPEWKFEGKLPSTRFEQIGNAFPPSMAKAAGLSIARSLSGDDWRANKEPLSLFSEERIGKPPIRKSGPLLTTPDVDFYRKVEDDLRIELDRYKLAKNKVKIAEFKEYLKAAKSETKAAIKRREAVVRMWRKRAEERATAQALTTAADAVIGA</sequence>
<dbReference type="PRINTS" id="PR00105">
    <property type="entry name" value="C5METTRFRASE"/>
</dbReference>
<keyword evidence="10" id="KW-1185">Reference proteome</keyword>
<evidence type="ECO:0000256" key="2">
    <source>
        <dbReference type="ARBA" id="ARBA00022603"/>
    </source>
</evidence>
<dbReference type="NCBIfam" id="TIGR00675">
    <property type="entry name" value="dcm"/>
    <property type="match status" value="1"/>
</dbReference>
<keyword evidence="4 7" id="KW-0949">S-adenosyl-L-methionine</keyword>
<dbReference type="PANTHER" id="PTHR10629:SF52">
    <property type="entry name" value="DNA (CYTOSINE-5)-METHYLTRANSFERASE 1"/>
    <property type="match status" value="1"/>
</dbReference>
<keyword evidence="5" id="KW-0680">Restriction system</keyword>
<dbReference type="InterPro" id="IPR029063">
    <property type="entry name" value="SAM-dependent_MTases_sf"/>
</dbReference>
<comment type="similarity">
    <text evidence="7 8">Belongs to the class I-like SAM-binding methyltransferase superfamily. C5-methyltransferase family.</text>
</comment>
<dbReference type="EC" id="2.1.1.37" evidence="1"/>
<evidence type="ECO:0000256" key="3">
    <source>
        <dbReference type="ARBA" id="ARBA00022679"/>
    </source>
</evidence>
<dbReference type="PROSITE" id="PS51679">
    <property type="entry name" value="SAM_MT_C5"/>
    <property type="match status" value="1"/>
</dbReference>
<keyword evidence="3 7" id="KW-0808">Transferase</keyword>
<evidence type="ECO:0000313" key="9">
    <source>
        <dbReference type="EMBL" id="MDQ0420917.1"/>
    </source>
</evidence>
<gene>
    <name evidence="9" type="ORF">J2045_001944</name>
</gene>
<dbReference type="Pfam" id="PF00145">
    <property type="entry name" value="DNA_methylase"/>
    <property type="match status" value="1"/>
</dbReference>